<feature type="binding site" evidence="1">
    <location>
        <position position="243"/>
    </location>
    <ligand>
        <name>Ca(2+)</name>
        <dbReference type="ChEBI" id="CHEBI:29108"/>
    </ligand>
</feature>
<sequence>MLKLLIIKLIAFGLCAGTQGVTIVKTSQVRRVERSINRETGAVDRRPVPTDEGFKFQLGIISDLDQRSKTKDSQGQDEWVSYLLTGNLYLKYKEHGSKDANITIQWEEGKPAGLRSGLNVAGRGMELSELIVYRNEILACDDRSGVVYRILPSFGEKDKVQWKVVPWVILAGGDGNSTKAFKCEWATEKDGNLWIGSHGTSEDLSYVKEINPSGVVTHHDWRDHYRKMAKAVGVTPPGYVVHEAAGWCDSDKKWIFIPRKISFEGFVYEKDFYKASNKIILANEDFSDIQLHGLAGEVMPSHGVSSFKWLPLAGTDNHYIVALKAEEIGNEQATFILAFDMEGHTLFPETKIEDNKYEGLQYADICEYCNSRRTFNLIIYNAYLMFDKGP</sequence>
<dbReference type="GO" id="GO:0005509">
    <property type="term" value="F:calcium ion binding"/>
    <property type="evidence" value="ECO:0007669"/>
    <property type="project" value="InterPro"/>
</dbReference>
<name>A0A8J2J7T3_9HEXA</name>
<feature type="binding site" evidence="1">
    <location>
        <position position="129"/>
    </location>
    <ligand>
        <name>Ca(2+)</name>
        <dbReference type="ChEBI" id="CHEBI:29108"/>
    </ligand>
</feature>
<feature type="signal peptide" evidence="2">
    <location>
        <begin position="1"/>
        <end position="20"/>
    </location>
</feature>
<organism evidence="3 4">
    <name type="scientific">Allacma fusca</name>
    <dbReference type="NCBI Taxonomy" id="39272"/>
    <lineage>
        <taxon>Eukaryota</taxon>
        <taxon>Metazoa</taxon>
        <taxon>Ecdysozoa</taxon>
        <taxon>Arthropoda</taxon>
        <taxon>Hexapoda</taxon>
        <taxon>Collembola</taxon>
        <taxon>Symphypleona</taxon>
        <taxon>Sminthuridae</taxon>
        <taxon>Allacma</taxon>
    </lineage>
</organism>
<proteinExistence type="predicted"/>
<feature type="binding site" evidence="1">
    <location>
        <position position="128"/>
    </location>
    <ligand>
        <name>Ca(2+)</name>
        <dbReference type="ChEBI" id="CHEBI:29108"/>
    </ligand>
</feature>
<dbReference type="OrthoDB" id="25028at2759"/>
<comment type="cofactor">
    <cofactor evidence="1">
        <name>Ca(2+)</name>
        <dbReference type="ChEBI" id="CHEBI:29108"/>
    </cofactor>
</comment>
<dbReference type="PANTHER" id="PTHR13023:SF3">
    <property type="entry name" value="SOLUBLE CALCIUM-ACTIVATED NUCLEOTIDASE 1"/>
    <property type="match status" value="1"/>
</dbReference>
<keyword evidence="2" id="KW-0732">Signal</keyword>
<dbReference type="EMBL" id="CAJVCH010031387">
    <property type="protein sequence ID" value="CAG7709973.1"/>
    <property type="molecule type" value="Genomic_DNA"/>
</dbReference>
<evidence type="ECO:0008006" key="5">
    <source>
        <dbReference type="Google" id="ProtNLM"/>
    </source>
</evidence>
<dbReference type="Pfam" id="PF06079">
    <property type="entry name" value="Apyrase"/>
    <property type="match status" value="1"/>
</dbReference>
<feature type="binding site" evidence="1">
    <location>
        <position position="184"/>
    </location>
    <ligand>
        <name>Ca(2+)</name>
        <dbReference type="ChEBI" id="CHEBI:29108"/>
    </ligand>
</feature>
<feature type="binding site" evidence="1">
    <location>
        <position position="358"/>
    </location>
    <ligand>
        <name>Ca(2+)</name>
        <dbReference type="ChEBI" id="CHEBI:29108"/>
    </ligand>
</feature>
<keyword evidence="1" id="KW-0106">Calcium</keyword>
<dbReference type="GO" id="GO:0030166">
    <property type="term" value="P:proteoglycan biosynthetic process"/>
    <property type="evidence" value="ECO:0007669"/>
    <property type="project" value="TreeGrafter"/>
</dbReference>
<protein>
    <recommendedName>
        <fullName evidence="5">Apyrase</fullName>
    </recommendedName>
</protein>
<evidence type="ECO:0000256" key="1">
    <source>
        <dbReference type="PIRSR" id="PIRSR609283-1"/>
    </source>
</evidence>
<evidence type="ECO:0000313" key="4">
    <source>
        <dbReference type="Proteomes" id="UP000708208"/>
    </source>
</evidence>
<dbReference type="PANTHER" id="PTHR13023">
    <property type="entry name" value="APYRASE"/>
    <property type="match status" value="1"/>
</dbReference>
<dbReference type="AlphaFoldDB" id="A0A8J2J7T3"/>
<dbReference type="GO" id="GO:0045134">
    <property type="term" value="F:UDP phosphatase activity"/>
    <property type="evidence" value="ECO:0007669"/>
    <property type="project" value="TreeGrafter"/>
</dbReference>
<evidence type="ECO:0000313" key="3">
    <source>
        <dbReference type="EMBL" id="CAG7709973.1"/>
    </source>
</evidence>
<comment type="caution">
    <text evidence="3">The sequence shown here is derived from an EMBL/GenBank/DDBJ whole genome shotgun (WGS) entry which is preliminary data.</text>
</comment>
<evidence type="ECO:0000256" key="2">
    <source>
        <dbReference type="SAM" id="SignalP"/>
    </source>
</evidence>
<feature type="chain" id="PRO_5035318670" description="Apyrase" evidence="2">
    <location>
        <begin position="21"/>
        <end position="390"/>
    </location>
</feature>
<keyword evidence="1" id="KW-0479">Metal-binding</keyword>
<dbReference type="GO" id="GO:0004382">
    <property type="term" value="F:GDP phosphatase activity"/>
    <property type="evidence" value="ECO:0007669"/>
    <property type="project" value="TreeGrafter"/>
</dbReference>
<reference evidence="3" key="1">
    <citation type="submission" date="2021-06" db="EMBL/GenBank/DDBJ databases">
        <authorList>
            <person name="Hodson N. C."/>
            <person name="Mongue J. A."/>
            <person name="Jaron S. K."/>
        </authorList>
    </citation>
    <scope>NUCLEOTIDE SEQUENCE</scope>
</reference>
<keyword evidence="4" id="KW-1185">Reference proteome</keyword>
<accession>A0A8J2J7T3</accession>
<dbReference type="InterPro" id="IPR009283">
    <property type="entry name" value="Apyrase"/>
</dbReference>
<gene>
    <name evidence="3" type="ORF">AFUS01_LOCUS4953</name>
</gene>
<feature type="binding site" evidence="1">
    <location>
        <position position="305"/>
    </location>
    <ligand>
        <name>Ca(2+)</name>
        <dbReference type="ChEBI" id="CHEBI:29108"/>
    </ligand>
</feature>
<dbReference type="Proteomes" id="UP000708208">
    <property type="component" value="Unassembled WGS sequence"/>
</dbReference>